<dbReference type="EMBL" id="UYJE01002530">
    <property type="protein sequence ID" value="VDI11547.1"/>
    <property type="molecule type" value="Genomic_DNA"/>
</dbReference>
<dbReference type="GO" id="GO:0008270">
    <property type="term" value="F:zinc ion binding"/>
    <property type="evidence" value="ECO:0007669"/>
    <property type="project" value="UniProtKB-KW"/>
</dbReference>
<dbReference type="AlphaFoldDB" id="A0A8B6CZ79"/>
<keyword evidence="1" id="KW-0862">Zinc</keyword>
<dbReference type="GO" id="GO:0003676">
    <property type="term" value="F:nucleic acid binding"/>
    <property type="evidence" value="ECO:0007669"/>
    <property type="project" value="InterPro"/>
</dbReference>
<organism evidence="3 4">
    <name type="scientific">Mytilus galloprovincialis</name>
    <name type="common">Mediterranean mussel</name>
    <dbReference type="NCBI Taxonomy" id="29158"/>
    <lineage>
        <taxon>Eukaryota</taxon>
        <taxon>Metazoa</taxon>
        <taxon>Spiralia</taxon>
        <taxon>Lophotrochozoa</taxon>
        <taxon>Mollusca</taxon>
        <taxon>Bivalvia</taxon>
        <taxon>Autobranchia</taxon>
        <taxon>Pteriomorphia</taxon>
        <taxon>Mytilida</taxon>
        <taxon>Mytiloidea</taxon>
        <taxon>Mytilidae</taxon>
        <taxon>Mytilinae</taxon>
        <taxon>Mytilus</taxon>
    </lineage>
</organism>
<feature type="domain" description="C2H2-type" evidence="2">
    <location>
        <begin position="72"/>
        <end position="100"/>
    </location>
</feature>
<keyword evidence="4" id="KW-1185">Reference proteome</keyword>
<name>A0A8B6CZ79_MYTGA</name>
<keyword evidence="1" id="KW-0479">Metal-binding</keyword>
<evidence type="ECO:0000256" key="1">
    <source>
        <dbReference type="PROSITE-ProRule" id="PRU00042"/>
    </source>
</evidence>
<dbReference type="InterPro" id="IPR038563">
    <property type="entry name" value="Endonuclease_7_sf"/>
</dbReference>
<gene>
    <name evidence="3" type="ORF">MGAL_10B037162</name>
</gene>
<proteinExistence type="predicted"/>
<protein>
    <recommendedName>
        <fullName evidence="2">C2H2-type domain-containing protein</fullName>
    </recommendedName>
</protein>
<comment type="caution">
    <text evidence="3">The sequence shown here is derived from an EMBL/GenBank/DDBJ whole genome shotgun (WGS) entry which is preliminary data.</text>
</comment>
<dbReference type="PROSITE" id="PS50157">
    <property type="entry name" value="ZINC_FINGER_C2H2_2"/>
    <property type="match status" value="1"/>
</dbReference>
<evidence type="ECO:0000313" key="3">
    <source>
        <dbReference type="EMBL" id="VDI11547.1"/>
    </source>
</evidence>
<dbReference type="PANTHER" id="PTHR31511:SF12">
    <property type="entry name" value="RHO TERMINATION FACTOR N-TERMINAL DOMAIN-CONTAINING PROTEIN"/>
    <property type="match status" value="1"/>
</dbReference>
<dbReference type="InterPro" id="IPR017964">
    <property type="entry name" value="DNA-dir_DNA_pol_B_CS"/>
</dbReference>
<dbReference type="SUPFAM" id="SSF53098">
    <property type="entry name" value="Ribonuclease H-like"/>
    <property type="match status" value="1"/>
</dbReference>
<dbReference type="SUPFAM" id="SSF56672">
    <property type="entry name" value="DNA/RNA polymerases"/>
    <property type="match status" value="1"/>
</dbReference>
<evidence type="ECO:0000259" key="2">
    <source>
        <dbReference type="PROSITE" id="PS50157"/>
    </source>
</evidence>
<dbReference type="OrthoDB" id="6163514at2759"/>
<sequence length="1267" mass="147505">MADDHFCEDLLRLYPDSNPQYQQQLRELNDRLSVDNDNRSNLTVKVYSCYYCKLLFDHPSKLKRHQRNSCTFPCRQCDRHFDSAENLFKHSNIDHTTYQTGSGNTDSNSHTTIKHKSVDKSALLGIARARFIYPNEDNGEKYDLLAFLSGIKHEVKTHLQEMCDELGHIKWYMNCLVQMIKPNGGEGGNDLKNNAHFISKTSNLVDRANIDDEHDINVTYQKIFKSFDEYIRNGSGWSLDHIKHIEINTAKYKPLGGGSYIPLPRTLAATRALLNIRNLDEKCFVYAIIASIHPTCSGDPSKVHHYIPYEHELNMEGIQLPVAPSFVSKFERQNNISVMVLGFEEGEFFPLHVTGLREAHHEVDLLYLKSGNKSHWCLITDLNRLLYRTKCLGRSHKYCRFCLSGFTSEHTLEKHIKYCSKFEAQHVTYPTKGVDDILTFQDHAKQLQTSFVIYADMETFCEPMVTEEPEDNRTSTTKLTKLIPCGYGYQVVCIDDRYTQPPKIYRGENVSEHFLHSLLDENKRIKAILNNPEPLCMTVEDEEDFQSSTHCHICMEEFTDSTIRVRDHAHVSGKFRGASCRDCNLNFKEHTFVPVIFHNLKQFDAHLICSSIGIFKSEEIGCIATNAEKYISFNLSNLRFIDSYQFLNCSLEELVSSMSKENPKETFKHFTKEFDDDKRIALLLKKGTYPYEYIDNAARFNETELPSIDKFYSNLSEKTISQTEYEHAQRVWNQMNIKNIGEYHDLYLKTDVLLLADVFETFRKKWITNYSLDPANYYTLPGLSWQSALKMTGVRLELLTDPTMWLFFEQSIRGGLTMVSCRHAKANNPYLSNYDPALPTSYLMYVDANNLYGLSMSMPLAVGKFQWLSEEEINDFNVLNVSNNADIGYVIECDLDYPDNLHDLHNDFPLAVEKGVITNEMLSPHSRHLYEQANDDGKEYQPSTKLLATLKDKKHYILHYVNLKLYLKLGLVLKKIHNIVSFEQRPWLKQYIDFNTEMRKKATSNFEQKLFKNGNNAIFGKSMESLRKHINFSLCHRWDKFQKLTAKSSFKSFKIFNDHLCGVLQTKTKIFFNKPIYLGQMILDLSKAHMVDYYYNHMKKLYKENVTLCYTDTDSFIMHVRTDDIYRDMSLNSELYDFSNYPADHPLYTKDRKSIIGLFKDECKSIQMVEYIGLRAKMYSFITADDKETVVAKGIKTRNVRFEQYKNTLFNCSPLLSHMYTLRSFNHQIHMVKVVKSGLSPYDDKRHLLDDNVHSLAYFHRKLKEKH</sequence>
<dbReference type="InterPro" id="IPR012337">
    <property type="entry name" value="RNaseH-like_sf"/>
</dbReference>
<dbReference type="InterPro" id="IPR013087">
    <property type="entry name" value="Znf_C2H2_type"/>
</dbReference>
<dbReference type="Gene3D" id="3.40.1800.10">
    <property type="entry name" value="His-Me finger endonucleases"/>
    <property type="match status" value="1"/>
</dbReference>
<dbReference type="SMART" id="SM00355">
    <property type="entry name" value="ZnF_C2H2"/>
    <property type="match status" value="3"/>
</dbReference>
<dbReference type="Proteomes" id="UP000596742">
    <property type="component" value="Unassembled WGS sequence"/>
</dbReference>
<dbReference type="GO" id="GO:0000166">
    <property type="term" value="F:nucleotide binding"/>
    <property type="evidence" value="ECO:0007669"/>
    <property type="project" value="InterPro"/>
</dbReference>
<accession>A0A8B6CZ79</accession>
<dbReference type="PROSITE" id="PS00028">
    <property type="entry name" value="ZINC_FINGER_C2H2_1"/>
    <property type="match status" value="1"/>
</dbReference>
<dbReference type="Gene3D" id="3.30.160.60">
    <property type="entry name" value="Classic Zinc Finger"/>
    <property type="match status" value="1"/>
</dbReference>
<dbReference type="PROSITE" id="PS00116">
    <property type="entry name" value="DNA_POLYMERASE_B"/>
    <property type="match status" value="1"/>
</dbReference>
<reference evidence="3" key="1">
    <citation type="submission" date="2018-11" db="EMBL/GenBank/DDBJ databases">
        <authorList>
            <person name="Alioto T."/>
            <person name="Alioto T."/>
        </authorList>
    </citation>
    <scope>NUCLEOTIDE SEQUENCE</scope>
</reference>
<dbReference type="PANTHER" id="PTHR31511">
    <property type="entry name" value="PROTEIN CBG23764"/>
    <property type="match status" value="1"/>
</dbReference>
<evidence type="ECO:0000313" key="4">
    <source>
        <dbReference type="Proteomes" id="UP000596742"/>
    </source>
</evidence>
<dbReference type="InterPro" id="IPR043502">
    <property type="entry name" value="DNA/RNA_pol_sf"/>
</dbReference>
<keyword evidence="1" id="KW-0863">Zinc-finger</keyword>